<dbReference type="PRINTS" id="PR00191">
    <property type="entry name" value="FACTINCAPA"/>
</dbReference>
<dbReference type="EMBL" id="GL377612">
    <property type="protein sequence ID" value="EFJ17945.1"/>
    <property type="molecule type" value="Genomic_DNA"/>
</dbReference>
<dbReference type="SUPFAM" id="SSF90096">
    <property type="entry name" value="Subunits of heterodimeric actin filament capping protein Capz"/>
    <property type="match status" value="1"/>
</dbReference>
<dbReference type="PROSITE" id="PS00749">
    <property type="entry name" value="F_ACTIN_CAPPING_A_2"/>
    <property type="match status" value="1"/>
</dbReference>
<dbReference type="GO" id="GO:0008290">
    <property type="term" value="C:F-actin capping protein complex"/>
    <property type="evidence" value="ECO:0000318"/>
    <property type="project" value="GO_Central"/>
</dbReference>
<dbReference type="Gramene" id="EFJ17945">
    <property type="protein sequence ID" value="EFJ17945"/>
    <property type="gene ID" value="SELMODRAFT_178723"/>
</dbReference>
<dbReference type="KEGG" id="smo:SELMODRAFT_178723"/>
<dbReference type="GO" id="GO:0030863">
    <property type="term" value="C:cortical cytoskeleton"/>
    <property type="evidence" value="ECO:0000318"/>
    <property type="project" value="GO_Central"/>
</dbReference>
<dbReference type="Proteomes" id="UP000001514">
    <property type="component" value="Unassembled WGS sequence"/>
</dbReference>
<dbReference type="GO" id="GO:0030036">
    <property type="term" value="P:actin cytoskeleton organization"/>
    <property type="evidence" value="ECO:0000318"/>
    <property type="project" value="GO_Central"/>
</dbReference>
<comment type="subunit">
    <text evidence="5">Heterodimer of an alpha and a beta subunit.</text>
</comment>
<dbReference type="InterPro" id="IPR042489">
    <property type="entry name" value="CapZ_alpha_1"/>
</dbReference>
<dbReference type="Gene3D" id="3.90.1150.210">
    <property type="entry name" value="F-actin capping protein, beta subunit"/>
    <property type="match status" value="1"/>
</dbReference>
<protein>
    <recommendedName>
        <fullName evidence="2 5">F-actin-capping protein subunit alpha</fullName>
    </recommendedName>
</protein>
<comment type="function">
    <text evidence="5">F-actin-capping proteins bind in a Ca(2+)-independent manner to the fast growing ends of actin filaments (barbed end) thereby blocking the exchange of subunits at these ends. Unlike other capping proteins (such as gelsolin and severin), these proteins do not sever actin filaments.</text>
</comment>
<dbReference type="FunFam" id="3.90.1150.210:FF:000003">
    <property type="entry name" value="F-actin-capping protein subunit alpha"/>
    <property type="match status" value="1"/>
</dbReference>
<dbReference type="PANTHER" id="PTHR10653">
    <property type="entry name" value="F-ACTIN-CAPPING PROTEIN SUBUNIT ALPHA"/>
    <property type="match status" value="1"/>
</dbReference>
<keyword evidence="7" id="KW-1185">Reference proteome</keyword>
<proteinExistence type="inferred from homology"/>
<evidence type="ECO:0000256" key="3">
    <source>
        <dbReference type="ARBA" id="ARBA00022467"/>
    </source>
</evidence>
<gene>
    <name evidence="6" type="ORF">SELMODRAFT_178723</name>
</gene>
<accession>D8SD07</accession>
<dbReference type="InterPro" id="IPR002189">
    <property type="entry name" value="CapZ_alpha"/>
</dbReference>
<dbReference type="GO" id="GO:0051015">
    <property type="term" value="F:actin filament binding"/>
    <property type="evidence" value="ECO:0000318"/>
    <property type="project" value="GO_Central"/>
</dbReference>
<name>D8SD07_SELML</name>
<evidence type="ECO:0000256" key="4">
    <source>
        <dbReference type="ARBA" id="ARBA00023203"/>
    </source>
</evidence>
<dbReference type="GO" id="GO:0051016">
    <property type="term" value="P:barbed-end actin filament capping"/>
    <property type="evidence" value="ECO:0000318"/>
    <property type="project" value="GO_Central"/>
</dbReference>
<dbReference type="Gene3D" id="3.30.1140.60">
    <property type="entry name" value="F-actin capping protein, alpha subunit"/>
    <property type="match status" value="1"/>
</dbReference>
<evidence type="ECO:0000256" key="1">
    <source>
        <dbReference type="ARBA" id="ARBA00010479"/>
    </source>
</evidence>
<dbReference type="STRING" id="88036.D8SD07"/>
<dbReference type="HOGENOM" id="CLU_045161_0_0_1"/>
<dbReference type="Pfam" id="PF01267">
    <property type="entry name" value="F-actin_cap_A"/>
    <property type="match status" value="1"/>
</dbReference>
<evidence type="ECO:0000313" key="6">
    <source>
        <dbReference type="EMBL" id="EFJ17945.1"/>
    </source>
</evidence>
<dbReference type="FunCoup" id="D8SD07">
    <property type="interactions" value="3363"/>
</dbReference>
<sequence length="291" mass="32400">MDGATDDHKAGIAKWFLLRSPPGQIQQVAKDVQKILMSDKLYQQAASEAFPIYNMEQMICLELPDGSGQVLVSNCGALDSTHYLDLRTAQVATICTKVRPATDEELPSGFVEEYRSAIDSELLKYVEEAFPRGSCAVFCTAGSTAEEDDAPFELTALISASKISHQNFSSGSWRSTWKIQVNQELQSVDLTGKVHVNAHYFEEGNVQLDTNYEGSDSTVLQNPLDVATAVVNIIRSKESEYLLSLEESYSKLSDNTFKELRRKLPVTRTLFAWNNALQLSLSREVTRELSK</sequence>
<evidence type="ECO:0000256" key="2">
    <source>
        <dbReference type="ARBA" id="ARBA00014038"/>
    </source>
</evidence>
<evidence type="ECO:0000256" key="5">
    <source>
        <dbReference type="RuleBase" id="RU365077"/>
    </source>
</evidence>
<organism evidence="7">
    <name type="scientific">Selaginella moellendorffii</name>
    <name type="common">Spikemoss</name>
    <dbReference type="NCBI Taxonomy" id="88036"/>
    <lineage>
        <taxon>Eukaryota</taxon>
        <taxon>Viridiplantae</taxon>
        <taxon>Streptophyta</taxon>
        <taxon>Embryophyta</taxon>
        <taxon>Tracheophyta</taxon>
        <taxon>Lycopodiopsida</taxon>
        <taxon>Selaginellales</taxon>
        <taxon>Selaginellaceae</taxon>
        <taxon>Selaginella</taxon>
    </lineage>
</organism>
<dbReference type="eggNOG" id="KOG0836">
    <property type="taxonomic scope" value="Eukaryota"/>
</dbReference>
<keyword evidence="3 5" id="KW-0117">Actin capping</keyword>
<reference evidence="6 7" key="1">
    <citation type="journal article" date="2011" name="Science">
        <title>The Selaginella genome identifies genetic changes associated with the evolution of vascular plants.</title>
        <authorList>
            <person name="Banks J.A."/>
            <person name="Nishiyama T."/>
            <person name="Hasebe M."/>
            <person name="Bowman J.L."/>
            <person name="Gribskov M."/>
            <person name="dePamphilis C."/>
            <person name="Albert V.A."/>
            <person name="Aono N."/>
            <person name="Aoyama T."/>
            <person name="Ambrose B.A."/>
            <person name="Ashton N.W."/>
            <person name="Axtell M.J."/>
            <person name="Barker E."/>
            <person name="Barker M.S."/>
            <person name="Bennetzen J.L."/>
            <person name="Bonawitz N.D."/>
            <person name="Chapple C."/>
            <person name="Cheng C."/>
            <person name="Correa L.G."/>
            <person name="Dacre M."/>
            <person name="DeBarry J."/>
            <person name="Dreyer I."/>
            <person name="Elias M."/>
            <person name="Engstrom E.M."/>
            <person name="Estelle M."/>
            <person name="Feng L."/>
            <person name="Finet C."/>
            <person name="Floyd S.K."/>
            <person name="Frommer W.B."/>
            <person name="Fujita T."/>
            <person name="Gramzow L."/>
            <person name="Gutensohn M."/>
            <person name="Harholt J."/>
            <person name="Hattori M."/>
            <person name="Heyl A."/>
            <person name="Hirai T."/>
            <person name="Hiwatashi Y."/>
            <person name="Ishikawa M."/>
            <person name="Iwata M."/>
            <person name="Karol K.G."/>
            <person name="Koehler B."/>
            <person name="Kolukisaoglu U."/>
            <person name="Kubo M."/>
            <person name="Kurata T."/>
            <person name="Lalonde S."/>
            <person name="Li K."/>
            <person name="Li Y."/>
            <person name="Litt A."/>
            <person name="Lyons E."/>
            <person name="Manning G."/>
            <person name="Maruyama T."/>
            <person name="Michael T.P."/>
            <person name="Mikami K."/>
            <person name="Miyazaki S."/>
            <person name="Morinaga S."/>
            <person name="Murata T."/>
            <person name="Mueller-Roeber B."/>
            <person name="Nelson D.R."/>
            <person name="Obara M."/>
            <person name="Oguri Y."/>
            <person name="Olmstead R.G."/>
            <person name="Onodera N."/>
            <person name="Petersen B.L."/>
            <person name="Pils B."/>
            <person name="Prigge M."/>
            <person name="Rensing S.A."/>
            <person name="Riano-Pachon D.M."/>
            <person name="Roberts A.W."/>
            <person name="Sato Y."/>
            <person name="Scheller H.V."/>
            <person name="Schulz B."/>
            <person name="Schulz C."/>
            <person name="Shakirov E.V."/>
            <person name="Shibagaki N."/>
            <person name="Shinohara N."/>
            <person name="Shippen D.E."/>
            <person name="Soerensen I."/>
            <person name="Sotooka R."/>
            <person name="Sugimoto N."/>
            <person name="Sugita M."/>
            <person name="Sumikawa N."/>
            <person name="Tanurdzic M."/>
            <person name="Theissen G."/>
            <person name="Ulvskov P."/>
            <person name="Wakazuki S."/>
            <person name="Weng J.K."/>
            <person name="Willats W.W."/>
            <person name="Wipf D."/>
            <person name="Wolf P.G."/>
            <person name="Yang L."/>
            <person name="Zimmer A.D."/>
            <person name="Zhu Q."/>
            <person name="Mitros T."/>
            <person name="Hellsten U."/>
            <person name="Loque D."/>
            <person name="Otillar R."/>
            <person name="Salamov A."/>
            <person name="Schmutz J."/>
            <person name="Shapiro H."/>
            <person name="Lindquist E."/>
            <person name="Lucas S."/>
            <person name="Rokhsar D."/>
            <person name="Grigoriev I.V."/>
        </authorList>
    </citation>
    <scope>NUCLEOTIDE SEQUENCE [LARGE SCALE GENOMIC DNA]</scope>
</reference>
<dbReference type="AlphaFoldDB" id="D8SD07"/>
<evidence type="ECO:0000313" key="7">
    <source>
        <dbReference type="Proteomes" id="UP000001514"/>
    </source>
</evidence>
<dbReference type="PANTHER" id="PTHR10653:SF0">
    <property type="entry name" value="F-ACTIN-CAPPING PROTEIN SUBUNIT ALPHA"/>
    <property type="match status" value="1"/>
</dbReference>
<dbReference type="InterPro" id="IPR042276">
    <property type="entry name" value="CapZ_alpha/beta_2"/>
</dbReference>
<keyword evidence="4 5" id="KW-0009">Actin-binding</keyword>
<dbReference type="InterPro" id="IPR017865">
    <property type="entry name" value="F-actin_cap_asu_CS"/>
</dbReference>
<dbReference type="InParanoid" id="D8SD07"/>
<dbReference type="OMA" id="VACIEDH"/>
<dbReference type="InterPro" id="IPR037282">
    <property type="entry name" value="CapZ_alpha/beta"/>
</dbReference>
<dbReference type="PROSITE" id="PS00748">
    <property type="entry name" value="F_ACTIN_CAPPING_A_1"/>
    <property type="match status" value="1"/>
</dbReference>
<comment type="similarity">
    <text evidence="1 5">Belongs to the F-actin-capping protein alpha subunit family.</text>
</comment>